<name>A0A3A1QVN9_9BACI</name>
<keyword evidence="2" id="KW-1185">Reference proteome</keyword>
<comment type="caution">
    <text evidence="1">The sequence shown here is derived from an EMBL/GenBank/DDBJ whole genome shotgun (WGS) entry which is preliminary data.</text>
</comment>
<protein>
    <submittedName>
        <fullName evidence="1">Uncharacterized protein</fullName>
    </submittedName>
</protein>
<dbReference type="AlphaFoldDB" id="A0A3A1QVN9"/>
<dbReference type="OrthoDB" id="268235at2"/>
<reference evidence="1 2" key="1">
    <citation type="submission" date="2018-09" db="EMBL/GenBank/DDBJ databases">
        <title>Bacillus saliacetes sp. nov., isolated from Thai shrimp paste (Ka-pi).</title>
        <authorList>
            <person name="Daroonpunt R."/>
            <person name="Tanasupawat S."/>
            <person name="Yiamsombut S."/>
        </authorList>
    </citation>
    <scope>NUCLEOTIDE SEQUENCE [LARGE SCALE GENOMIC DNA]</scope>
    <source>
        <strain evidence="1 2">SKP7-4</strain>
    </source>
</reference>
<evidence type="ECO:0000313" key="1">
    <source>
        <dbReference type="EMBL" id="RIW32498.1"/>
    </source>
</evidence>
<gene>
    <name evidence="1" type="ORF">D3H55_12995</name>
</gene>
<dbReference type="EMBL" id="QXIR01000017">
    <property type="protein sequence ID" value="RIW32498.1"/>
    <property type="molecule type" value="Genomic_DNA"/>
</dbReference>
<evidence type="ECO:0000313" key="2">
    <source>
        <dbReference type="Proteomes" id="UP000265801"/>
    </source>
</evidence>
<proteinExistence type="predicted"/>
<sequence>MMTSFTVLRLSSIIGGVDLRRINAFFVKIMGLTGSIPFKKEVDGMEYWYLAENPSERIYRRLITVLCDNSDKFYFVTRKELKYNQEVIAKFNPYIIESYETKKWANTITKGPAATVYVIEPNKETCKLLKEYANNLYEWVAPSLPEDLTFIKNNFAWFSSTTHEEFGSFSIRSDYYRSLVRGIYGLKVQKVE</sequence>
<dbReference type="Proteomes" id="UP000265801">
    <property type="component" value="Unassembled WGS sequence"/>
</dbReference>
<organism evidence="1 2">
    <name type="scientific">Bacillus salacetis</name>
    <dbReference type="NCBI Taxonomy" id="2315464"/>
    <lineage>
        <taxon>Bacteria</taxon>
        <taxon>Bacillati</taxon>
        <taxon>Bacillota</taxon>
        <taxon>Bacilli</taxon>
        <taxon>Bacillales</taxon>
        <taxon>Bacillaceae</taxon>
        <taxon>Bacillus</taxon>
    </lineage>
</organism>
<accession>A0A3A1QVN9</accession>